<dbReference type="AlphaFoldDB" id="A0A8J3R634"/>
<evidence type="ECO:0000256" key="4">
    <source>
        <dbReference type="ARBA" id="ARBA00011990"/>
    </source>
</evidence>
<dbReference type="InterPro" id="IPR016040">
    <property type="entry name" value="NAD(P)-bd_dom"/>
</dbReference>
<evidence type="ECO:0000256" key="8">
    <source>
        <dbReference type="RuleBase" id="RU004473"/>
    </source>
</evidence>
<dbReference type="SUPFAM" id="SSF51735">
    <property type="entry name" value="NAD(P)-binding Rossmann-fold domains"/>
    <property type="match status" value="1"/>
</dbReference>
<dbReference type="Gene3D" id="3.90.25.10">
    <property type="entry name" value="UDP-galactose 4-epimerase, domain 1"/>
    <property type="match status" value="1"/>
</dbReference>
<dbReference type="Pfam" id="PF16363">
    <property type="entry name" value="GDP_Man_Dehyd"/>
    <property type="match status" value="1"/>
</dbReference>
<comment type="catalytic activity">
    <reaction evidence="1 8">
        <text>dTDP-alpha-D-glucose = dTDP-4-dehydro-6-deoxy-alpha-D-glucose + H2O</text>
        <dbReference type="Rhea" id="RHEA:17221"/>
        <dbReference type="ChEBI" id="CHEBI:15377"/>
        <dbReference type="ChEBI" id="CHEBI:57477"/>
        <dbReference type="ChEBI" id="CHEBI:57649"/>
        <dbReference type="EC" id="4.2.1.46"/>
    </reaction>
</comment>
<comment type="caution">
    <text evidence="10">The sequence shown here is derived from an EMBL/GenBank/DDBJ whole genome shotgun (WGS) entry which is preliminary data.</text>
</comment>
<evidence type="ECO:0000256" key="5">
    <source>
        <dbReference type="ARBA" id="ARBA00016977"/>
    </source>
</evidence>
<comment type="similarity">
    <text evidence="3 8">Belongs to the NAD(P)-dependent epimerase/dehydratase family. dTDP-glucose dehydratase subfamily.</text>
</comment>
<dbReference type="InterPro" id="IPR036291">
    <property type="entry name" value="NAD(P)-bd_dom_sf"/>
</dbReference>
<evidence type="ECO:0000256" key="3">
    <source>
        <dbReference type="ARBA" id="ARBA00008178"/>
    </source>
</evidence>
<dbReference type="EC" id="4.2.1.46" evidence="4 8"/>
<dbReference type="InterPro" id="IPR005888">
    <property type="entry name" value="dTDP_Gluc_deHydtase"/>
</dbReference>
<keyword evidence="7 8" id="KW-0456">Lyase</keyword>
<comment type="cofactor">
    <cofactor evidence="2 8">
        <name>NAD(+)</name>
        <dbReference type="ChEBI" id="CHEBI:57540"/>
    </cofactor>
</comment>
<dbReference type="PANTHER" id="PTHR43000">
    <property type="entry name" value="DTDP-D-GLUCOSE 4,6-DEHYDRATASE-RELATED"/>
    <property type="match status" value="1"/>
</dbReference>
<organism evidence="10 11">
    <name type="scientific">Sphaerimonospora thailandensis</name>
    <dbReference type="NCBI Taxonomy" id="795644"/>
    <lineage>
        <taxon>Bacteria</taxon>
        <taxon>Bacillati</taxon>
        <taxon>Actinomycetota</taxon>
        <taxon>Actinomycetes</taxon>
        <taxon>Streptosporangiales</taxon>
        <taxon>Streptosporangiaceae</taxon>
        <taxon>Sphaerimonospora</taxon>
    </lineage>
</organism>
<evidence type="ECO:0000313" key="10">
    <source>
        <dbReference type="EMBL" id="GIH69085.1"/>
    </source>
</evidence>
<evidence type="ECO:0000256" key="7">
    <source>
        <dbReference type="ARBA" id="ARBA00023239"/>
    </source>
</evidence>
<feature type="domain" description="NAD(P)-binding" evidence="9">
    <location>
        <begin position="4"/>
        <end position="304"/>
    </location>
</feature>
<evidence type="ECO:0000256" key="6">
    <source>
        <dbReference type="ARBA" id="ARBA00023027"/>
    </source>
</evidence>
<reference evidence="10" key="1">
    <citation type="submission" date="2021-01" db="EMBL/GenBank/DDBJ databases">
        <title>Whole genome shotgun sequence of Sphaerimonospora thailandensis NBRC 107569.</title>
        <authorList>
            <person name="Komaki H."/>
            <person name="Tamura T."/>
        </authorList>
    </citation>
    <scope>NUCLEOTIDE SEQUENCE</scope>
    <source>
        <strain evidence="10">NBRC 107569</strain>
    </source>
</reference>
<dbReference type="CDD" id="cd05246">
    <property type="entry name" value="dTDP_GD_SDR_e"/>
    <property type="match status" value="1"/>
</dbReference>
<name>A0A8J3R634_9ACTN</name>
<evidence type="ECO:0000256" key="1">
    <source>
        <dbReference type="ARBA" id="ARBA00001539"/>
    </source>
</evidence>
<dbReference type="EMBL" id="BOOG01000012">
    <property type="protein sequence ID" value="GIH69085.1"/>
    <property type="molecule type" value="Genomic_DNA"/>
</dbReference>
<keyword evidence="11" id="KW-1185">Reference proteome</keyword>
<dbReference type="RefSeq" id="WP_204013056.1">
    <property type="nucleotide sequence ID" value="NZ_BOOG01000012.1"/>
</dbReference>
<proteinExistence type="inferred from homology"/>
<evidence type="ECO:0000256" key="2">
    <source>
        <dbReference type="ARBA" id="ARBA00001911"/>
    </source>
</evidence>
<accession>A0A8J3R634</accession>
<gene>
    <name evidence="10" type="primary">rfbB_3</name>
    <name evidence="10" type="ORF">Mth01_13380</name>
</gene>
<dbReference type="Proteomes" id="UP000610966">
    <property type="component" value="Unassembled WGS sequence"/>
</dbReference>
<evidence type="ECO:0000259" key="9">
    <source>
        <dbReference type="Pfam" id="PF16363"/>
    </source>
</evidence>
<keyword evidence="6" id="KW-0520">NAD</keyword>
<dbReference type="GO" id="GO:0009225">
    <property type="term" value="P:nucleotide-sugar metabolic process"/>
    <property type="evidence" value="ECO:0007669"/>
    <property type="project" value="InterPro"/>
</dbReference>
<evidence type="ECO:0000313" key="11">
    <source>
        <dbReference type="Proteomes" id="UP000610966"/>
    </source>
</evidence>
<dbReference type="GO" id="GO:0008460">
    <property type="term" value="F:dTDP-glucose 4,6-dehydratase activity"/>
    <property type="evidence" value="ECO:0007669"/>
    <property type="project" value="UniProtKB-EC"/>
</dbReference>
<dbReference type="NCBIfam" id="TIGR01181">
    <property type="entry name" value="dTDP_gluc_dehyt"/>
    <property type="match status" value="1"/>
</dbReference>
<protein>
    <recommendedName>
        <fullName evidence="5 8">dTDP-glucose 4,6-dehydratase</fullName>
        <ecNumber evidence="4 8">4.2.1.46</ecNumber>
    </recommendedName>
</protein>
<sequence length="322" mass="34983">MRILVTGGAGFIGSHYVRTLVSGGYPAFAGARVTVLDKLTYAGNLANLEPVAGGYDFVHGDIGDAALLAEVVPGHDVVVNFAAESHVDRSIDGAAEFVRTNVLGTQTLLQACLEASVSKVVQVSTDEVYGSIESGSWDEAAPLRPRSPYSAAKAGGDLIAQAYGVTYGLPVSITRCGNNYGRYQFPEKLVPLFVTRLMEGRKVPLYGDGGNIRDWVHVDDHCRGIQLVAERGTPGEVYNIAGTAELTNKELTTRLLEAFGFGWDMVEYVTDRKGHDRRYSLSDAKLRGLGYRPSISFDDGLEDTISWYVANREWWTPLLAAR</sequence>
<dbReference type="Gene3D" id="3.40.50.720">
    <property type="entry name" value="NAD(P)-binding Rossmann-like Domain"/>
    <property type="match status" value="1"/>
</dbReference>